<feature type="region of interest" description="Disordered" evidence="2">
    <location>
        <begin position="634"/>
        <end position="653"/>
    </location>
</feature>
<feature type="compositionally biased region" description="Polar residues" evidence="2">
    <location>
        <begin position="1"/>
        <end position="13"/>
    </location>
</feature>
<feature type="domain" description="Spc7 kinetochore protein" evidence="3">
    <location>
        <begin position="607"/>
        <end position="916"/>
    </location>
</feature>
<dbReference type="EMBL" id="MCGE01000006">
    <property type="protein sequence ID" value="ORZ20202.1"/>
    <property type="molecule type" value="Genomic_DNA"/>
</dbReference>
<name>A0A1X2IPK0_9FUNG</name>
<feature type="region of interest" description="Disordered" evidence="2">
    <location>
        <begin position="84"/>
        <end position="167"/>
    </location>
</feature>
<dbReference type="AlphaFoldDB" id="A0A1X2IPK0"/>
<feature type="region of interest" description="Disordered" evidence="2">
    <location>
        <begin position="529"/>
        <end position="568"/>
    </location>
</feature>
<feature type="coiled-coil region" evidence="1">
    <location>
        <begin position="669"/>
        <end position="696"/>
    </location>
</feature>
<feature type="coiled-coil region" evidence="1">
    <location>
        <begin position="810"/>
        <end position="865"/>
    </location>
</feature>
<dbReference type="Pfam" id="PF08317">
    <property type="entry name" value="Spc7"/>
    <property type="match status" value="1"/>
</dbReference>
<feature type="region of interest" description="Disordered" evidence="2">
    <location>
        <begin position="216"/>
        <end position="244"/>
    </location>
</feature>
<dbReference type="GO" id="GO:0000776">
    <property type="term" value="C:kinetochore"/>
    <property type="evidence" value="ECO:0007669"/>
    <property type="project" value="TreeGrafter"/>
</dbReference>
<dbReference type="InterPro" id="IPR033338">
    <property type="entry name" value="Spc105/Spc7"/>
</dbReference>
<feature type="region of interest" description="Disordered" evidence="2">
    <location>
        <begin position="1"/>
        <end position="53"/>
    </location>
</feature>
<dbReference type="GO" id="GO:1990758">
    <property type="term" value="P:mitotic sister chromatid biorientation"/>
    <property type="evidence" value="ECO:0007669"/>
    <property type="project" value="TreeGrafter"/>
</dbReference>
<evidence type="ECO:0000256" key="1">
    <source>
        <dbReference type="SAM" id="Coils"/>
    </source>
</evidence>
<organism evidence="4 5">
    <name type="scientific">Absidia repens</name>
    <dbReference type="NCBI Taxonomy" id="90262"/>
    <lineage>
        <taxon>Eukaryota</taxon>
        <taxon>Fungi</taxon>
        <taxon>Fungi incertae sedis</taxon>
        <taxon>Mucoromycota</taxon>
        <taxon>Mucoromycotina</taxon>
        <taxon>Mucoromycetes</taxon>
        <taxon>Mucorales</taxon>
        <taxon>Cunninghamellaceae</taxon>
        <taxon>Absidia</taxon>
    </lineage>
</organism>
<dbReference type="GO" id="GO:0007094">
    <property type="term" value="P:mitotic spindle assembly checkpoint signaling"/>
    <property type="evidence" value="ECO:0007669"/>
    <property type="project" value="TreeGrafter"/>
</dbReference>
<keyword evidence="1" id="KW-0175">Coiled coil</keyword>
<dbReference type="PANTHER" id="PTHR28260">
    <property type="entry name" value="SPINDLE POLE BODY COMPONENT SPC105"/>
    <property type="match status" value="1"/>
</dbReference>
<dbReference type="PANTHER" id="PTHR28260:SF1">
    <property type="entry name" value="SPINDLE POLE BODY COMPONENT SPC105"/>
    <property type="match status" value="1"/>
</dbReference>
<feature type="compositionally biased region" description="Polar residues" evidence="2">
    <location>
        <begin position="508"/>
        <end position="521"/>
    </location>
</feature>
<proteinExistence type="predicted"/>
<feature type="compositionally biased region" description="Polar residues" evidence="2">
    <location>
        <begin position="536"/>
        <end position="564"/>
    </location>
</feature>
<evidence type="ECO:0000313" key="4">
    <source>
        <dbReference type="EMBL" id="ORZ20202.1"/>
    </source>
</evidence>
<feature type="compositionally biased region" description="Polar residues" evidence="2">
    <location>
        <begin position="22"/>
        <end position="38"/>
    </location>
</feature>
<comment type="caution">
    <text evidence="4">The sequence shown here is derived from an EMBL/GenBank/DDBJ whole genome shotgun (WGS) entry which is preliminary data.</text>
</comment>
<feature type="compositionally biased region" description="Polar residues" evidence="2">
    <location>
        <begin position="86"/>
        <end position="117"/>
    </location>
</feature>
<dbReference type="Proteomes" id="UP000193560">
    <property type="component" value="Unassembled WGS sequence"/>
</dbReference>
<dbReference type="Pfam" id="PF18210">
    <property type="entry name" value="Knl1_RWD_C"/>
    <property type="match status" value="1"/>
</dbReference>
<protein>
    <submittedName>
        <fullName evidence="4">Spc7 kinetochore protein-domain-containing protein</fullName>
    </submittedName>
</protein>
<dbReference type="OrthoDB" id="5592879at2759"/>
<evidence type="ECO:0000259" key="3">
    <source>
        <dbReference type="SMART" id="SM00787"/>
    </source>
</evidence>
<accession>A0A1X2IPK0</accession>
<reference evidence="4 5" key="1">
    <citation type="submission" date="2016-07" db="EMBL/GenBank/DDBJ databases">
        <title>Pervasive Adenine N6-methylation of Active Genes in Fungi.</title>
        <authorList>
            <consortium name="DOE Joint Genome Institute"/>
            <person name="Mondo S.J."/>
            <person name="Dannebaum R.O."/>
            <person name="Kuo R.C."/>
            <person name="Labutti K."/>
            <person name="Haridas S."/>
            <person name="Kuo A."/>
            <person name="Salamov A."/>
            <person name="Ahrendt S.R."/>
            <person name="Lipzen A."/>
            <person name="Sullivan W."/>
            <person name="Andreopoulos W.B."/>
            <person name="Clum A."/>
            <person name="Lindquist E."/>
            <person name="Daum C."/>
            <person name="Ramamoorthy G.K."/>
            <person name="Gryganskyi A."/>
            <person name="Culley D."/>
            <person name="Magnuson J.K."/>
            <person name="James T.Y."/>
            <person name="O'Malley M.A."/>
            <person name="Stajich J.E."/>
            <person name="Spatafora J.W."/>
            <person name="Visel A."/>
            <person name="Grigoriev I.V."/>
        </authorList>
    </citation>
    <scope>NUCLEOTIDE SEQUENCE [LARGE SCALE GENOMIC DNA]</scope>
    <source>
        <strain evidence="4 5">NRRL 1336</strain>
    </source>
</reference>
<evidence type="ECO:0000256" key="2">
    <source>
        <dbReference type="SAM" id="MobiDB-lite"/>
    </source>
</evidence>
<evidence type="ECO:0000313" key="5">
    <source>
        <dbReference type="Proteomes" id="UP000193560"/>
    </source>
</evidence>
<dbReference type="STRING" id="90262.A0A1X2IPK0"/>
<dbReference type="InterPro" id="IPR013253">
    <property type="entry name" value="Spc7_domain"/>
</dbReference>
<gene>
    <name evidence="4" type="ORF">BCR42DRAFT_203434</name>
</gene>
<feature type="compositionally biased region" description="Low complexity" evidence="2">
    <location>
        <begin position="435"/>
        <end position="451"/>
    </location>
</feature>
<keyword evidence="5" id="KW-1185">Reference proteome</keyword>
<dbReference type="InterPro" id="IPR040850">
    <property type="entry name" value="Knl1_RWD_C"/>
</dbReference>
<feature type="region of interest" description="Disordered" evidence="2">
    <location>
        <begin position="265"/>
        <end position="284"/>
    </location>
</feature>
<sequence>MSDTQRSPHQTSRPEMAVPWTIDNSESRLSGTLQNSPKSILKGSKTPNPYVSPQFNRLQNERYETMINRRVSFASDKWVRLFGKNETPNSPSHRTLSQRLSTSSPGENDANPTSTSIILDKNDSHTTTTKSDNAYLLRLSGSPMDRRKRRRDMYGSPPSQREEKQMSVIYPEHRVRGMQKLGDDDDDDLDDDYSSHNNYYMQFLSQETHQQRKPLFDEDVDDDNPQNKRTKISGNNNNANDKENMKQTTMGTSYVSSFTPPAARALSPNSLYVDNDADRQNDVDTNDDIDIQHATSRENHQSIFAEAEETTETTAPTQYLDTKQARMSVTSFNEDTGTMPLTLQHNGEINRQQGTPVDDTMDLWNATATADIHQNGQQEQHVQNSQESTKQPRNDNPHLPSIIHAHPLGAQFNSQKDSQDSDMKLTQESSALRETNPPSSTKSSNNASYYAFNTSSPIRSPIQSPFRSPLKSTDRNNNTFNLAKSPRVGISILDTMDASPILPRHSPVTDQSHAAAASSTLADSFSPKRSFYLHDPTQSHTPSATTTSNTYPTSRPTKSPLRQQSFRRDFSELSIDSDYGDRMVSMHGNENVNIFEEEFPQLYNSFTEDTPTSKPMTLAYFLDTAAGFKQLAEDKPIPKQTNTPSTKPSNAPATFDQQATAAASLLPELDAYRKLTEKYDQVIEKLTDQLQQLDDDLSENIPQVFAEYVDASPEVCDEMESSFSDLRKLVTAETEQKWYTEYMSIVQDLMALFKGQLKDQLEDQQLLRQAKNRLAQNLPQLMAEKHKVTETLKNSQEMVQKYKQMDYGLLERWERDIKEQEVAIERSREEAQKVKEKDAQTRKELNLLDEKKAALQTAIMKAEATKDAHPYVSYSDFLDAKDQFDASSALCAWKLQDKIEHTIQFTVYNDLDILIDTSKLKDRQVDAVFIRMLESRDREYGPFAELVHGLQVMARGTWTQEKIIQDIAIYWNRVRMIRKEIMAVKRRFWVELEPLVETPFSDTDMRGFRCTITVFSFMSKLKFYLSFNIHAKQVMSYPHSLDMTQLKIEFVYGSSTPQYLHTLVKHKLKENGIVGLVDTLCLIVDDFQ</sequence>
<feature type="compositionally biased region" description="Polar residues" evidence="2">
    <location>
        <begin position="452"/>
        <end position="466"/>
    </location>
</feature>
<feature type="region of interest" description="Disordered" evidence="2">
    <location>
        <begin position="502"/>
        <end position="521"/>
    </location>
</feature>
<feature type="compositionally biased region" description="Polar residues" evidence="2">
    <location>
        <begin position="639"/>
        <end position="653"/>
    </location>
</feature>
<feature type="region of interest" description="Disordered" evidence="2">
    <location>
        <begin position="374"/>
        <end position="482"/>
    </location>
</feature>
<dbReference type="SMART" id="SM00787">
    <property type="entry name" value="Spc7"/>
    <property type="match status" value="1"/>
</dbReference>
<dbReference type="GO" id="GO:0034501">
    <property type="term" value="P:protein localization to kinetochore"/>
    <property type="evidence" value="ECO:0007669"/>
    <property type="project" value="TreeGrafter"/>
</dbReference>
<feature type="compositionally biased region" description="Polar residues" evidence="2">
    <location>
        <begin position="374"/>
        <end position="389"/>
    </location>
</feature>